<dbReference type="PANTHER" id="PTHR19372">
    <property type="entry name" value="SULFITE REDUCTASE"/>
    <property type="match status" value="1"/>
</dbReference>
<dbReference type="InterPro" id="IPR014756">
    <property type="entry name" value="Ig_E-set"/>
</dbReference>
<dbReference type="AlphaFoldDB" id="A0A916TIW5"/>
<protein>
    <submittedName>
        <fullName evidence="3">Oxidoreductase</fullName>
    </submittedName>
</protein>
<feature type="transmembrane region" description="Helical" evidence="1">
    <location>
        <begin position="69"/>
        <end position="89"/>
    </location>
</feature>
<sequence length="518" mass="55597">MKDALLSRVRAATAGLLSVGAGLAVGQVVAALRDPATSPVLAVGSAVIDRTPTPLKDWAIRQFGTNDKLVLLSSVTVAVLVVAIVSGLAARHRVGVGGAIQVAMLAVAGWAVLDRPFARYPDLIPTVAAGITSLLVLLALLWLDHQPTVRRLVRRGPVALGASGASRRDFVVASGVTATAAVVGFGGARRLTNSRSGVDVQIPTAAEPAAPLPRGLDRSVQGVTPLRTPNAKFYRVDTELTVPTLDASRWSLQIDGDVENPYEIDYSELLRQPLVERNITITCVSNEVGGGYAGGATWRGVLTKDLLSRARVVEPDRPDLQVLSTSFNGFTISTPLGALTDDRGAMLAIAMNDAPLPRTHGFPARLITPGLYGMLGCTKWVTRLTVTTYADKKAYWTERGWTTKGEIKPTARIDVPRSFASVQSGRVLIGGTAWAQRRGVVRVQVSIDDGRWHDATMGPDVNVDYWRQWFYAWNSTDKGTHNVRARVIYGDHEVQTAKRAGVFPSGSSGIEERSFVVR</sequence>
<dbReference type="InterPro" id="IPR000572">
    <property type="entry name" value="OxRdtase_Mopterin-bd_dom"/>
</dbReference>
<evidence type="ECO:0000259" key="2">
    <source>
        <dbReference type="Pfam" id="PF00174"/>
    </source>
</evidence>
<evidence type="ECO:0000313" key="3">
    <source>
        <dbReference type="EMBL" id="GGB45550.1"/>
    </source>
</evidence>
<feature type="transmembrane region" description="Helical" evidence="1">
    <location>
        <begin position="124"/>
        <end position="143"/>
    </location>
</feature>
<dbReference type="Pfam" id="PF00174">
    <property type="entry name" value="Oxidored_molyb"/>
    <property type="match status" value="1"/>
</dbReference>
<keyword evidence="1" id="KW-1133">Transmembrane helix</keyword>
<evidence type="ECO:0000256" key="1">
    <source>
        <dbReference type="SAM" id="Phobius"/>
    </source>
</evidence>
<dbReference type="GO" id="GO:0008482">
    <property type="term" value="F:sulfite oxidase activity"/>
    <property type="evidence" value="ECO:0007669"/>
    <property type="project" value="TreeGrafter"/>
</dbReference>
<keyword evidence="1" id="KW-0472">Membrane</keyword>
<accession>A0A916TIW5</accession>
<name>A0A916TIW5_9MICO</name>
<dbReference type="Gene3D" id="3.90.420.10">
    <property type="entry name" value="Oxidoreductase, molybdopterin-binding domain"/>
    <property type="match status" value="1"/>
</dbReference>
<dbReference type="GO" id="GO:0020037">
    <property type="term" value="F:heme binding"/>
    <property type="evidence" value="ECO:0007669"/>
    <property type="project" value="TreeGrafter"/>
</dbReference>
<dbReference type="SUPFAM" id="SSF81296">
    <property type="entry name" value="E set domains"/>
    <property type="match status" value="1"/>
</dbReference>
<dbReference type="SUPFAM" id="SSF56524">
    <property type="entry name" value="Oxidoreductase molybdopterin-binding domain"/>
    <property type="match status" value="1"/>
</dbReference>
<proteinExistence type="predicted"/>
<dbReference type="Gene3D" id="2.60.40.650">
    <property type="match status" value="1"/>
</dbReference>
<feature type="domain" description="Oxidoreductase molybdopterin-binding" evidence="2">
    <location>
        <begin position="240"/>
        <end position="395"/>
    </location>
</feature>
<keyword evidence="4" id="KW-1185">Reference proteome</keyword>
<comment type="caution">
    <text evidence="3">The sequence shown here is derived from an EMBL/GenBank/DDBJ whole genome shotgun (WGS) entry which is preliminary data.</text>
</comment>
<keyword evidence="1" id="KW-0812">Transmembrane</keyword>
<evidence type="ECO:0000313" key="4">
    <source>
        <dbReference type="Proteomes" id="UP000636793"/>
    </source>
</evidence>
<dbReference type="GO" id="GO:0006790">
    <property type="term" value="P:sulfur compound metabolic process"/>
    <property type="evidence" value="ECO:0007669"/>
    <property type="project" value="TreeGrafter"/>
</dbReference>
<organism evidence="3 4">
    <name type="scientific">Flexivirga endophytica</name>
    <dbReference type="NCBI Taxonomy" id="1849103"/>
    <lineage>
        <taxon>Bacteria</taxon>
        <taxon>Bacillati</taxon>
        <taxon>Actinomycetota</taxon>
        <taxon>Actinomycetes</taxon>
        <taxon>Micrococcales</taxon>
        <taxon>Dermacoccaceae</taxon>
        <taxon>Flexivirga</taxon>
    </lineage>
</organism>
<dbReference type="InterPro" id="IPR036374">
    <property type="entry name" value="OxRdtase_Mopterin-bd_sf"/>
</dbReference>
<dbReference type="RefSeq" id="WP_188838914.1">
    <property type="nucleotide sequence ID" value="NZ_BMHI01000007.1"/>
</dbReference>
<reference evidence="3" key="1">
    <citation type="journal article" date="2014" name="Int. J. Syst. Evol. Microbiol.">
        <title>Complete genome sequence of Corynebacterium casei LMG S-19264T (=DSM 44701T), isolated from a smear-ripened cheese.</title>
        <authorList>
            <consortium name="US DOE Joint Genome Institute (JGI-PGF)"/>
            <person name="Walter F."/>
            <person name="Albersmeier A."/>
            <person name="Kalinowski J."/>
            <person name="Ruckert C."/>
        </authorList>
    </citation>
    <scope>NUCLEOTIDE SEQUENCE</scope>
    <source>
        <strain evidence="3">CGMCC 1.15085</strain>
    </source>
</reference>
<dbReference type="Proteomes" id="UP000636793">
    <property type="component" value="Unassembled WGS sequence"/>
</dbReference>
<reference evidence="3" key="2">
    <citation type="submission" date="2020-09" db="EMBL/GenBank/DDBJ databases">
        <authorList>
            <person name="Sun Q."/>
            <person name="Zhou Y."/>
        </authorList>
    </citation>
    <scope>NUCLEOTIDE SEQUENCE</scope>
    <source>
        <strain evidence="3">CGMCC 1.15085</strain>
    </source>
</reference>
<dbReference type="PANTHER" id="PTHR19372:SF7">
    <property type="entry name" value="SULFITE OXIDASE, MITOCHONDRIAL"/>
    <property type="match status" value="1"/>
</dbReference>
<feature type="transmembrane region" description="Helical" evidence="1">
    <location>
        <begin position="94"/>
        <end position="112"/>
    </location>
</feature>
<dbReference type="EMBL" id="BMHI01000007">
    <property type="protein sequence ID" value="GGB45550.1"/>
    <property type="molecule type" value="Genomic_DNA"/>
</dbReference>
<gene>
    <name evidence="3" type="ORF">GCM10011492_40850</name>
</gene>
<dbReference type="GO" id="GO:0043546">
    <property type="term" value="F:molybdopterin cofactor binding"/>
    <property type="evidence" value="ECO:0007669"/>
    <property type="project" value="TreeGrafter"/>
</dbReference>